<dbReference type="RefSeq" id="WP_013324559.1">
    <property type="nucleotide sequence ID" value="NC_014501.1"/>
</dbReference>
<protein>
    <recommendedName>
        <fullName evidence="1">DUF1400 domain-containing protein</fullName>
    </recommendedName>
</protein>
<evidence type="ECO:0000259" key="1">
    <source>
        <dbReference type="Pfam" id="PF07176"/>
    </source>
</evidence>
<reference evidence="3" key="1">
    <citation type="journal article" date="2011" name="MBio">
        <title>Novel metabolic attributes of the genus Cyanothece, comprising a group of unicellular nitrogen-fixing Cyanobacteria.</title>
        <authorList>
            <person name="Bandyopadhyay A."/>
            <person name="Elvitigala T."/>
            <person name="Welsh E."/>
            <person name="Stockel J."/>
            <person name="Liberton M."/>
            <person name="Min H."/>
            <person name="Sherman L.A."/>
            <person name="Pakrasi H.B."/>
        </authorList>
    </citation>
    <scope>NUCLEOTIDE SEQUENCE [LARGE SCALE GENOMIC DNA]</scope>
    <source>
        <strain evidence="3">PCC 7822</strain>
    </source>
</reference>
<dbReference type="HOGENOM" id="CLU_120976_0_0_3"/>
<proteinExistence type="predicted"/>
<dbReference type="OrthoDB" id="425389at2"/>
<keyword evidence="3" id="KW-1185">Reference proteome</keyword>
<evidence type="ECO:0000313" key="2">
    <source>
        <dbReference type="EMBL" id="ADN16517.1"/>
    </source>
</evidence>
<dbReference type="Proteomes" id="UP000008206">
    <property type="component" value="Chromosome"/>
</dbReference>
<name>E0UDT2_GLOV7</name>
<accession>E0UDT2</accession>
<dbReference type="STRING" id="497965.Cyan7822_4609"/>
<gene>
    <name evidence="2" type="ordered locus">Cyan7822_4609</name>
</gene>
<evidence type="ECO:0000313" key="3">
    <source>
        <dbReference type="Proteomes" id="UP000008206"/>
    </source>
</evidence>
<dbReference type="InterPro" id="IPR010802">
    <property type="entry name" value="DUF1400"/>
</dbReference>
<organism evidence="2 3">
    <name type="scientific">Gloeothece verrucosa (strain PCC 7822)</name>
    <name type="common">Cyanothece sp. (strain PCC 7822)</name>
    <dbReference type="NCBI Taxonomy" id="497965"/>
    <lineage>
        <taxon>Bacteria</taxon>
        <taxon>Bacillati</taxon>
        <taxon>Cyanobacteriota</taxon>
        <taxon>Cyanophyceae</taxon>
        <taxon>Oscillatoriophycideae</taxon>
        <taxon>Chroococcales</taxon>
        <taxon>Aphanothecaceae</taxon>
        <taxon>Gloeothece</taxon>
        <taxon>Gloeothece verrucosa</taxon>
    </lineage>
</organism>
<feature type="domain" description="DUF1400" evidence="1">
    <location>
        <begin position="36"/>
        <end position="164"/>
    </location>
</feature>
<dbReference type="Pfam" id="PF07176">
    <property type="entry name" value="DUF1400"/>
    <property type="match status" value="1"/>
</dbReference>
<dbReference type="AlphaFoldDB" id="E0UDT2"/>
<dbReference type="EMBL" id="CP002198">
    <property type="protein sequence ID" value="ADN16517.1"/>
    <property type="molecule type" value="Genomic_DNA"/>
</dbReference>
<sequence>MVFNKIKQKLLTDVLPSLITSLGIVLVILTPKPALSAERLYLIYGPFKFSLSVESLEIYAKEGKITKEFAFYASHMDKASLLNLRQTLQQTHKIDGVQFSRLLRTPIMEDMLKSMGDIFSTHYGYNGFYAIRSALILAAFNQTQDGWTAIDIMRYFPTDAVWIDLKSMAKLMKNGGLSSPN</sequence>
<dbReference type="KEGG" id="cyj:Cyan7822_4609"/>
<dbReference type="eggNOG" id="COG4188">
    <property type="taxonomic scope" value="Bacteria"/>
</dbReference>